<feature type="transmembrane region" description="Helical" evidence="1">
    <location>
        <begin position="288"/>
        <end position="306"/>
    </location>
</feature>
<dbReference type="InterPro" id="IPR025291">
    <property type="entry name" value="DUF4153"/>
</dbReference>
<dbReference type="AlphaFoldDB" id="A0A7C5R862"/>
<feature type="non-terminal residue" evidence="2">
    <location>
        <position position="425"/>
    </location>
</feature>
<accession>A0A7C5R862</accession>
<evidence type="ECO:0000313" key="2">
    <source>
        <dbReference type="EMBL" id="HHL43405.1"/>
    </source>
</evidence>
<gene>
    <name evidence="2" type="ORF">ENJ42_07305</name>
</gene>
<feature type="transmembrane region" description="Helical" evidence="1">
    <location>
        <begin position="137"/>
        <end position="157"/>
    </location>
</feature>
<protein>
    <submittedName>
        <fullName evidence="2">DUF4153 domain-containing protein</fullName>
    </submittedName>
</protein>
<feature type="transmembrane region" description="Helical" evidence="1">
    <location>
        <begin position="256"/>
        <end position="276"/>
    </location>
</feature>
<keyword evidence="1" id="KW-1133">Transmembrane helix</keyword>
<dbReference type="Pfam" id="PF13687">
    <property type="entry name" value="DUF4153"/>
    <property type="match status" value="1"/>
</dbReference>
<evidence type="ECO:0000256" key="1">
    <source>
        <dbReference type="SAM" id="Phobius"/>
    </source>
</evidence>
<feature type="transmembrane region" description="Helical" evidence="1">
    <location>
        <begin position="50"/>
        <end position="71"/>
    </location>
</feature>
<feature type="transmembrane region" description="Helical" evidence="1">
    <location>
        <begin position="103"/>
        <end position="121"/>
    </location>
</feature>
<dbReference type="Proteomes" id="UP000885830">
    <property type="component" value="Unassembled WGS sequence"/>
</dbReference>
<dbReference type="EMBL" id="DRMJ01000379">
    <property type="protein sequence ID" value="HHL43405.1"/>
    <property type="molecule type" value="Genomic_DNA"/>
</dbReference>
<feature type="transmembrane region" description="Helical" evidence="1">
    <location>
        <begin position="346"/>
        <end position="365"/>
    </location>
</feature>
<comment type="caution">
    <text evidence="2">The sequence shown here is derived from an EMBL/GenBank/DDBJ whole genome shotgun (WGS) entry which is preliminary data.</text>
</comment>
<reference evidence="2" key="1">
    <citation type="journal article" date="2020" name="mSystems">
        <title>Genome- and Community-Level Interaction Insights into Carbon Utilization and Element Cycling Functions of Hydrothermarchaeota in Hydrothermal Sediment.</title>
        <authorList>
            <person name="Zhou Z."/>
            <person name="Liu Y."/>
            <person name="Xu W."/>
            <person name="Pan J."/>
            <person name="Luo Z.H."/>
            <person name="Li M."/>
        </authorList>
    </citation>
    <scope>NUCLEOTIDE SEQUENCE [LARGE SCALE GENOMIC DNA]</scope>
    <source>
        <strain evidence="2">HyVt-485</strain>
    </source>
</reference>
<feature type="transmembrane region" description="Helical" evidence="1">
    <location>
        <begin position="21"/>
        <end position="38"/>
    </location>
</feature>
<feature type="transmembrane region" description="Helical" evidence="1">
    <location>
        <begin position="78"/>
        <end position="97"/>
    </location>
</feature>
<proteinExistence type="predicted"/>
<feature type="transmembrane region" description="Helical" evidence="1">
    <location>
        <begin position="318"/>
        <end position="334"/>
    </location>
</feature>
<sequence length="425" mass="47048">MTKPVSWLRMLVPETQEVFKRFTLATLLIALFTLVLLVKANFHDISDELMMRLLGGISLAAYLAVILSLVGEGRGRPVSVVLKVIVCAGAILAAYYFRSLAFLPPMAIGAAILFLGNSLFFRKDRDDVAVWDFTHKLWTAVIFTIAGSIIYVIGVFSISTALKSLFGLNIRHLVENWLLPIGLGFLAPVSWLSMLPQYGEEDSDSLRNPGFISRAVGFLGTWILAPLTLIYAAILLAYGAKILMMQQIPNGEVAKLVMPFLVIGTLTWLILDPPFILEKKLARIYQKLWFWIMIPASILLGVAVFIRIGEYGLTVDRYLLVLAVVWALGIALWFSFRPERKRDIRIIPGFAALLLALGSIGPWGADGLSTLSQMNRLKAGLKANQSLDSEGHLKANTDMRITDTKAAEQTKGALVYLVKHKKSKT</sequence>
<name>A0A7C5R862_9PROT</name>
<feature type="transmembrane region" description="Helical" evidence="1">
    <location>
        <begin position="177"/>
        <end position="195"/>
    </location>
</feature>
<organism evidence="2">
    <name type="scientific">Hellea balneolensis</name>
    <dbReference type="NCBI Taxonomy" id="287478"/>
    <lineage>
        <taxon>Bacteria</taxon>
        <taxon>Pseudomonadati</taxon>
        <taxon>Pseudomonadota</taxon>
        <taxon>Alphaproteobacteria</taxon>
        <taxon>Maricaulales</taxon>
        <taxon>Robiginitomaculaceae</taxon>
        <taxon>Hellea</taxon>
    </lineage>
</organism>
<keyword evidence="1" id="KW-0472">Membrane</keyword>
<keyword evidence="1" id="KW-0812">Transmembrane</keyword>
<feature type="transmembrane region" description="Helical" evidence="1">
    <location>
        <begin position="216"/>
        <end position="236"/>
    </location>
</feature>